<dbReference type="Pfam" id="PF01547">
    <property type="entry name" value="SBP_bac_1"/>
    <property type="match status" value="1"/>
</dbReference>
<dbReference type="InterPro" id="IPR050490">
    <property type="entry name" value="Bact_solute-bd_prot1"/>
</dbReference>
<name>A0A7G9FUL6_9FIRM</name>
<keyword evidence="8" id="KW-1185">Reference proteome</keyword>
<keyword evidence="5" id="KW-0449">Lipoprotein</keyword>
<keyword evidence="4" id="KW-0564">Palmitate</keyword>
<keyword evidence="3" id="KW-0472">Membrane</keyword>
<keyword evidence="1" id="KW-1003">Cell membrane</keyword>
<evidence type="ECO:0000256" key="1">
    <source>
        <dbReference type="ARBA" id="ARBA00022475"/>
    </source>
</evidence>
<evidence type="ECO:0000256" key="2">
    <source>
        <dbReference type="ARBA" id="ARBA00022729"/>
    </source>
</evidence>
<feature type="chain" id="PRO_5039289168" evidence="6">
    <location>
        <begin position="21"/>
        <end position="576"/>
    </location>
</feature>
<evidence type="ECO:0000256" key="4">
    <source>
        <dbReference type="ARBA" id="ARBA00023139"/>
    </source>
</evidence>
<dbReference type="Gene3D" id="3.40.190.10">
    <property type="entry name" value="Periplasmic binding protein-like II"/>
    <property type="match status" value="2"/>
</dbReference>
<dbReference type="InterPro" id="IPR006059">
    <property type="entry name" value="SBP"/>
</dbReference>
<dbReference type="PROSITE" id="PS51257">
    <property type="entry name" value="PROKAR_LIPOPROTEIN"/>
    <property type="match status" value="1"/>
</dbReference>
<reference evidence="7 8" key="1">
    <citation type="submission" date="2020-08" db="EMBL/GenBank/DDBJ databases">
        <authorList>
            <person name="Liu C."/>
            <person name="Sun Q."/>
        </authorList>
    </citation>
    <scope>NUCLEOTIDE SEQUENCE [LARGE SCALE GENOMIC DNA]</scope>
    <source>
        <strain evidence="7 8">NSJ-8</strain>
    </source>
</reference>
<keyword evidence="2 6" id="KW-0732">Signal</keyword>
<dbReference type="PANTHER" id="PTHR43649:SF33">
    <property type="entry name" value="POLYGALACTURONAN_RHAMNOGALACTURONAN-BINDING PROTEIN YTCQ"/>
    <property type="match status" value="1"/>
</dbReference>
<evidence type="ECO:0000256" key="5">
    <source>
        <dbReference type="ARBA" id="ARBA00023288"/>
    </source>
</evidence>
<dbReference type="PANTHER" id="PTHR43649">
    <property type="entry name" value="ARABINOSE-BINDING PROTEIN-RELATED"/>
    <property type="match status" value="1"/>
</dbReference>
<dbReference type="AlphaFoldDB" id="A0A7G9FUL6"/>
<dbReference type="EMBL" id="CP060633">
    <property type="protein sequence ID" value="QNM02248.1"/>
    <property type="molecule type" value="Genomic_DNA"/>
</dbReference>
<evidence type="ECO:0000313" key="7">
    <source>
        <dbReference type="EMBL" id="QNM02248.1"/>
    </source>
</evidence>
<evidence type="ECO:0000256" key="6">
    <source>
        <dbReference type="SAM" id="SignalP"/>
    </source>
</evidence>
<dbReference type="Proteomes" id="UP000515981">
    <property type="component" value="Chromosome"/>
</dbReference>
<dbReference type="SUPFAM" id="SSF53850">
    <property type="entry name" value="Periplasmic binding protein-like II"/>
    <property type="match status" value="1"/>
</dbReference>
<evidence type="ECO:0000313" key="8">
    <source>
        <dbReference type="Proteomes" id="UP000515981"/>
    </source>
</evidence>
<sequence length="576" mass="64371">MKKKTISILMSALLTMAAMITGCGNTDNVETKETIETQNEQTSEAMTEPAYELLDSLNKKEGDELTIPRSNYVSYPMEDTGETLTVWMEYWASDAAASANETLWAKNWQEMTGIKVEFIQPTEGSSSEEFSTMIASGSLPDIIVWEWTNNYTGGPAAAEAEGVLTILDDYVQPYGAAADLWQYLQDNPTVDREVKNDDGHYYCFPFIRGNTYLQCTTGPMYRADLLEKAGYTGKLETLDDWEAALTALKEYGVEKPMVVQSLEYLMRFMGSAYGIRAGMYVDDQTGEIKNGYTQEAYKELMKRANEWVDKGLLDAELLTCDKKTAMSYIMNDQAAVTVGAGGSFLGSMIKSVAADPQAYNPDFKMATASFPVMNSGDTVMYGGGSYDYATTSNASAVITADCKNPELAAKFLNYCYSQSGHYMINYGKEGEAYTMVDGIPTYTDEIMHNPNGWSVSTAMTYNGLANGMGPFVQDANYIFQYYETEEQKQALHDWADGNESQQTLIPPITLKEDESKQYSVLSTQMNTFISEYSAKFYTQVLDVDTEWDNYIKQLNDMGMNDMIGIYQSALDRYNER</sequence>
<proteinExistence type="predicted"/>
<evidence type="ECO:0000256" key="3">
    <source>
        <dbReference type="ARBA" id="ARBA00023136"/>
    </source>
</evidence>
<dbReference type="KEGG" id="ssun:H9Q77_14450"/>
<organism evidence="7 8">
    <name type="scientific">Simiaoa sunii</name>
    <dbReference type="NCBI Taxonomy" id="2763672"/>
    <lineage>
        <taxon>Bacteria</taxon>
        <taxon>Bacillati</taxon>
        <taxon>Bacillota</taxon>
        <taxon>Clostridia</taxon>
        <taxon>Lachnospirales</taxon>
        <taxon>Lachnospiraceae</taxon>
        <taxon>Simiaoa</taxon>
    </lineage>
</organism>
<dbReference type="RefSeq" id="WP_118547554.1">
    <property type="nucleotide sequence ID" value="NZ_CP060633.1"/>
</dbReference>
<feature type="signal peptide" evidence="6">
    <location>
        <begin position="1"/>
        <end position="20"/>
    </location>
</feature>
<protein>
    <submittedName>
        <fullName evidence="7">Extracellular solute-binding protein</fullName>
    </submittedName>
</protein>
<accession>A0A7G9FUL6</accession>
<gene>
    <name evidence="7" type="ORF">H9Q77_14450</name>
</gene>